<dbReference type="FunFam" id="1.10.287.950:FF:000001">
    <property type="entry name" value="Methyl-accepting chemotaxis sensory transducer"/>
    <property type="match status" value="1"/>
</dbReference>
<dbReference type="GO" id="GO:0004888">
    <property type="term" value="F:transmembrane signaling receptor activity"/>
    <property type="evidence" value="ECO:0007669"/>
    <property type="project" value="InterPro"/>
</dbReference>
<accession>B9Z8G0</accession>
<dbReference type="Pfam" id="PF17200">
    <property type="entry name" value="sCache_2"/>
    <property type="match status" value="1"/>
</dbReference>
<keyword evidence="5 9" id="KW-0472">Membrane</keyword>
<evidence type="ECO:0000256" key="1">
    <source>
        <dbReference type="ARBA" id="ARBA00004651"/>
    </source>
</evidence>
<dbReference type="SMART" id="SM01049">
    <property type="entry name" value="Cache_2"/>
    <property type="match status" value="1"/>
</dbReference>
<dbReference type="eggNOG" id="COG4564">
    <property type="taxonomic scope" value="Bacteria"/>
</dbReference>
<evidence type="ECO:0000259" key="10">
    <source>
        <dbReference type="PROSITE" id="PS50111"/>
    </source>
</evidence>
<evidence type="ECO:0000256" key="8">
    <source>
        <dbReference type="PROSITE-ProRule" id="PRU00284"/>
    </source>
</evidence>
<protein>
    <submittedName>
        <fullName evidence="11">Methyl-accepting chemotaxis sensory transducer</fullName>
    </submittedName>
</protein>
<dbReference type="eggNOG" id="COG0840">
    <property type="taxonomic scope" value="Bacteria"/>
</dbReference>
<dbReference type="PROSITE" id="PS50111">
    <property type="entry name" value="CHEMOTAXIS_TRANSDUC_2"/>
    <property type="match status" value="1"/>
</dbReference>
<dbReference type="InterPro" id="IPR004090">
    <property type="entry name" value="Chemotax_Me-accpt_rcpt"/>
</dbReference>
<dbReference type="AlphaFoldDB" id="B9Z8G0"/>
<feature type="domain" description="Methyl-accepting transducer" evidence="10">
    <location>
        <begin position="275"/>
        <end position="511"/>
    </location>
</feature>
<comment type="similarity">
    <text evidence="7">Belongs to the methyl-accepting chemotaxis (MCP) protein family.</text>
</comment>
<keyword evidence="3 9" id="KW-0812">Transmembrane</keyword>
<dbReference type="GO" id="GO:0006935">
    <property type="term" value="P:chemotaxis"/>
    <property type="evidence" value="ECO:0007669"/>
    <property type="project" value="InterPro"/>
</dbReference>
<dbReference type="Proteomes" id="UP000003165">
    <property type="component" value="Unassembled WGS sequence"/>
</dbReference>
<name>B9Z8G0_9NEIS</name>
<comment type="subcellular location">
    <subcellularLocation>
        <location evidence="1">Cell membrane</location>
        <topology evidence="1">Multi-pass membrane protein</topology>
    </subcellularLocation>
</comment>
<evidence type="ECO:0000256" key="7">
    <source>
        <dbReference type="ARBA" id="ARBA00029447"/>
    </source>
</evidence>
<dbReference type="SUPFAM" id="SSF58104">
    <property type="entry name" value="Methyl-accepting chemotaxis protein (MCP) signaling domain"/>
    <property type="match status" value="1"/>
</dbReference>
<dbReference type="Gene3D" id="3.30.450.20">
    <property type="entry name" value="PAS domain"/>
    <property type="match status" value="1"/>
</dbReference>
<keyword evidence="4 9" id="KW-1133">Transmembrane helix</keyword>
<evidence type="ECO:0000313" key="11">
    <source>
        <dbReference type="EMBL" id="EEG06898.1"/>
    </source>
</evidence>
<dbReference type="Gene3D" id="1.10.287.950">
    <property type="entry name" value="Methyl-accepting chemotaxis protein"/>
    <property type="match status" value="1"/>
</dbReference>
<dbReference type="SMART" id="SM00283">
    <property type="entry name" value="MA"/>
    <property type="match status" value="1"/>
</dbReference>
<dbReference type="InterPro" id="IPR004089">
    <property type="entry name" value="MCPsignal_dom"/>
</dbReference>
<dbReference type="GO" id="GO:0007165">
    <property type="term" value="P:signal transduction"/>
    <property type="evidence" value="ECO:0007669"/>
    <property type="project" value="UniProtKB-KW"/>
</dbReference>
<evidence type="ECO:0000313" key="12">
    <source>
        <dbReference type="Proteomes" id="UP000003165"/>
    </source>
</evidence>
<evidence type="ECO:0000256" key="2">
    <source>
        <dbReference type="ARBA" id="ARBA00022475"/>
    </source>
</evidence>
<dbReference type="EMBL" id="ACIS01000013">
    <property type="protein sequence ID" value="EEG06898.1"/>
    <property type="molecule type" value="Genomic_DNA"/>
</dbReference>
<comment type="caution">
    <text evidence="11">The sequence shown here is derived from an EMBL/GenBank/DDBJ whole genome shotgun (WGS) entry which is preliminary data.</text>
</comment>
<evidence type="ECO:0000256" key="6">
    <source>
        <dbReference type="ARBA" id="ARBA00023224"/>
    </source>
</evidence>
<dbReference type="PRINTS" id="PR00260">
    <property type="entry name" value="CHEMTRNSDUCR"/>
</dbReference>
<evidence type="ECO:0000256" key="5">
    <source>
        <dbReference type="ARBA" id="ARBA00023136"/>
    </source>
</evidence>
<proteinExistence type="inferred from homology"/>
<evidence type="ECO:0000256" key="9">
    <source>
        <dbReference type="SAM" id="Phobius"/>
    </source>
</evidence>
<keyword evidence="6 8" id="KW-0807">Transducer</keyword>
<dbReference type="CDD" id="cd11386">
    <property type="entry name" value="MCP_signal"/>
    <property type="match status" value="1"/>
</dbReference>
<dbReference type="InterPro" id="IPR033480">
    <property type="entry name" value="sCache_2"/>
</dbReference>
<dbReference type="PANTHER" id="PTHR32089">
    <property type="entry name" value="METHYL-ACCEPTING CHEMOTAXIS PROTEIN MCPB"/>
    <property type="match status" value="1"/>
</dbReference>
<dbReference type="RefSeq" id="WP_008955665.1">
    <property type="nucleotide sequence ID" value="NZ_ACIS01000013.1"/>
</dbReference>
<gene>
    <name evidence="11" type="ORF">FuraDRAFT_3646</name>
</gene>
<dbReference type="Pfam" id="PF00015">
    <property type="entry name" value="MCPsignal"/>
    <property type="match status" value="1"/>
</dbReference>
<feature type="transmembrane region" description="Helical" evidence="9">
    <location>
        <begin position="191"/>
        <end position="214"/>
    </location>
</feature>
<dbReference type="PANTHER" id="PTHR32089:SF119">
    <property type="entry name" value="METHYL-ACCEPTING CHEMOTAXIS PROTEIN CTPL"/>
    <property type="match status" value="1"/>
</dbReference>
<organism evidence="11 12">
    <name type="scientific">Pseudogulbenkiania ferrooxidans 2002</name>
    <dbReference type="NCBI Taxonomy" id="279714"/>
    <lineage>
        <taxon>Bacteria</taxon>
        <taxon>Pseudomonadati</taxon>
        <taxon>Pseudomonadota</taxon>
        <taxon>Betaproteobacteria</taxon>
        <taxon>Neisseriales</taxon>
        <taxon>Chromobacteriaceae</taxon>
        <taxon>Pseudogulbenkiania</taxon>
    </lineage>
</organism>
<evidence type="ECO:0000256" key="4">
    <source>
        <dbReference type="ARBA" id="ARBA00022989"/>
    </source>
</evidence>
<sequence precursor="true">MKQANHGWSLRARLLGLLGLVAVLVCVQGGWSLLSERDSMLQDRKDKVRNLVEATVAVVANYEQKAASGTLSEAQAKALAAAALNAIRYDGKEYFFAYDQNMVYVAHGARPDKIGQSAHGMKTPEGVDLAALFLKTVQEGQGKGFAPYVWDKPGSTTPQPKISYLTVTPGWHWMIGTGLYLDDLDAVFQRALLGLVLRVGVVLALLLGGGLLLVRSVLRQLGGEPAATAAIVRRIADGQLDASIALVPGDRDSLLAAVADMQSQLRQLVQRIAEGANTMSGMSSRIAGNAESVAQSSGQQSGAATSMAASVQQMTVSINQIAEHAQDARQLSQASGTLSREGGEVIASAVGEMQRINESVDQAASSIGELAQKTQTISSIMQVIKDIADQTNLLALNAAIEAARAGESGRGFAVVADEVRKLSERTAQATQEIAGMIDEIRLTSDASHSTMAEAVQRVKSGLQLAEQGGEAIARIRDSAQQVVLVVNDISHSLKEQSEASQGIARHVDDIAQSAAVNADASLAASHAIEELHALADTLRDQVARFRC</sequence>
<evidence type="ECO:0000256" key="3">
    <source>
        <dbReference type="ARBA" id="ARBA00022692"/>
    </source>
</evidence>
<dbReference type="GO" id="GO:0005886">
    <property type="term" value="C:plasma membrane"/>
    <property type="evidence" value="ECO:0007669"/>
    <property type="project" value="UniProtKB-SubCell"/>
</dbReference>
<keyword evidence="12" id="KW-1185">Reference proteome</keyword>
<reference evidence="11 12" key="1">
    <citation type="submission" date="2009-02" db="EMBL/GenBank/DDBJ databases">
        <title>Sequencing of the draft genome and assembly of Lutiella nitroferrum 2002.</title>
        <authorList>
            <consortium name="US DOE Joint Genome Institute (JGI-PGF)"/>
            <person name="Lucas S."/>
            <person name="Copeland A."/>
            <person name="Lapidus A."/>
            <person name="Glavina del Rio T."/>
            <person name="Tice H."/>
            <person name="Bruce D."/>
            <person name="Goodwin L."/>
            <person name="Pitluck S."/>
            <person name="Larimer F."/>
            <person name="Land M.L."/>
            <person name="Hauser L."/>
            <person name="Coates J.D."/>
        </authorList>
    </citation>
    <scope>NUCLEOTIDE SEQUENCE [LARGE SCALE GENOMIC DNA]</scope>
    <source>
        <strain evidence="11 12">2002</strain>
    </source>
</reference>
<keyword evidence="2" id="KW-1003">Cell membrane</keyword>